<dbReference type="Gene3D" id="1.10.1200.10">
    <property type="entry name" value="ACP-like"/>
    <property type="match status" value="1"/>
</dbReference>
<accession>A0A3E1NZY3</accession>
<sequence>MSTTKSTQAYTGLEIAIIGMSGRFPGASSWREFWHNLVHEVESVDFLSDKELKDLGVDDKTIQRKDFVKAKIAIKDKELFDYAFFDYSPAEAALLNPVHKIFHLCVWEALEDAGYNPEQTKGAIGLFAGAGDDVNWKVYATLKNTDGNVDDYTRQIITNKDYLASLISYKLNLKGPAYTVNTACSTSLVAIDQACKSLLLGDCKTALAGGVSLSTRIQKGYLYQEGMIFSADGHCRAFDKDATGTLSGEGAGVVVLKRLSDALKDGDQIYAVIKGTATNNDGNRKVGFTAPSVDGQVECIRKAHILGKTEPETISYIETHGTGTKLGDPIEVEALNIAFNRNTKHRCAIGSVKTNIGHLDTAAGIAGLIKTALSLKFKQIPASLHFKSANPDIDFEGGPFYVNATLQEWQRKGEAPLRAGVSSLGIGGTNAHAVLEEAPVVITGTTSRRYHLLPLSARTSNSLLRYTTQLKNFIHQDVNLADMAYTLQVGRKHFTYRLPVLINSAEDLASFNTTEDRIIRESPAGKTIFMFPGQGSQYAGMGADLYKHEPVFRQHLDAGLSYIYELTNEDFRPVLFPDTEDQRINDTRYAQPLIFLLEYALSKLLLSWGLRPSYMIGHSIGEYVAAAISGVFSFEDALRLLVHRGELMSGLPHGGMLSVGLDEESVKPYLNSNISLAAVNSSRQVVLSGDLDAIAQLEQRLKDEEVAYVKLNTSHAFHSAMQESILPAYRNLLESVVFGEIEIPFISNLTGQLVTTEVLSPEYWIRHLRETVRFADGLQTLLTTAANAVFIEVGAGRTLIPLLQKRAAFSVNLVRTVKENRPDDAYLLEALGKLWANGVQVDWTAFNAGESRKRISLPTYSFEPVAYPAEVDLFAEGLLSKTENGKTLKDWVYYPSWRRSEQPLISSLAERRFLFFTANEDLSQALIDQLVAEGASVIKVYNGEDYAQLSAEAYVLNAENPEHVTQLFSSLSSPADIIYEGNQYFGLAAIIPAAAQYGTKHLTVLTNSLQQVYGNEQGNYEQSLLLGILQVAPQEYGISCTNIDLDTKPAIRQVLALLSRNRERFVALRNGHLWIKNYERNQAEINNTGSRIKEGGTYLITGGLGNAGYVLSKHLSSRYKARLILIGRQTLTPDTKASERLAELKSAGADVSYHSADITDVAAIQALVAESGHIDGVIHAAGIVDRRYFEPLSALTRSNTLDIFAPKVQGIETLYEVFKDLHPDFVWITSSLSGVLGGLGYASYAAANLYMDHLVSARKDSLPGWISVALSGLTFTPDDAAKENTSLSPEELVSLFDWSVNLQTIPQLTIYKGDLNARVQEVYSAPKTLKPVAETQKERPALSTAYVAPETATEEKLKGIYEQFFGIAGIGIEDNFFELGGDSLKGMILLKRIKNEFNVNPSLYDFLLNITIREFAAKIDELIWLKSDVEMDNEITI</sequence>
<dbReference type="InterPro" id="IPR020841">
    <property type="entry name" value="PKS_Beta-ketoAc_synthase_dom"/>
</dbReference>
<dbReference type="Gene3D" id="3.40.50.720">
    <property type="entry name" value="NAD(P)-binding Rossmann-like Domain"/>
    <property type="match status" value="1"/>
</dbReference>
<dbReference type="SUPFAM" id="SSF55048">
    <property type="entry name" value="Probable ACP-binding domain of malonyl-CoA ACP transacylase"/>
    <property type="match status" value="1"/>
</dbReference>
<dbReference type="PROSITE" id="PS50075">
    <property type="entry name" value="CARRIER"/>
    <property type="match status" value="1"/>
</dbReference>
<dbReference type="Gene3D" id="3.40.366.10">
    <property type="entry name" value="Malonyl-Coenzyme A Acyl Carrier Protein, domain 2"/>
    <property type="match status" value="1"/>
</dbReference>
<keyword evidence="1" id="KW-0596">Phosphopantetheine</keyword>
<keyword evidence="2" id="KW-0597">Phosphoprotein</keyword>
<dbReference type="Pfam" id="PF00550">
    <property type="entry name" value="PP-binding"/>
    <property type="match status" value="1"/>
</dbReference>
<dbReference type="GO" id="GO:0006633">
    <property type="term" value="P:fatty acid biosynthetic process"/>
    <property type="evidence" value="ECO:0007669"/>
    <property type="project" value="InterPro"/>
</dbReference>
<evidence type="ECO:0000256" key="3">
    <source>
        <dbReference type="ARBA" id="ARBA00022679"/>
    </source>
</evidence>
<feature type="domain" description="Carrier" evidence="4">
    <location>
        <begin position="1348"/>
        <end position="1423"/>
    </location>
</feature>
<dbReference type="InterPro" id="IPR018201">
    <property type="entry name" value="Ketoacyl_synth_AS"/>
</dbReference>
<dbReference type="Pfam" id="PF00698">
    <property type="entry name" value="Acyl_transf_1"/>
    <property type="match status" value="1"/>
</dbReference>
<dbReference type="Proteomes" id="UP000261174">
    <property type="component" value="Unassembled WGS sequence"/>
</dbReference>
<comment type="caution">
    <text evidence="6">The sequence shown here is derived from an EMBL/GenBank/DDBJ whole genome shotgun (WGS) entry which is preliminary data.</text>
</comment>
<dbReference type="InterPro" id="IPR014031">
    <property type="entry name" value="Ketoacyl_synth_C"/>
</dbReference>
<dbReference type="GO" id="GO:0004315">
    <property type="term" value="F:3-oxoacyl-[acyl-carrier-protein] synthase activity"/>
    <property type="evidence" value="ECO:0007669"/>
    <property type="project" value="InterPro"/>
</dbReference>
<dbReference type="Pfam" id="PF08659">
    <property type="entry name" value="KR"/>
    <property type="match status" value="1"/>
</dbReference>
<dbReference type="CDD" id="cd08953">
    <property type="entry name" value="KR_2_SDR_x"/>
    <property type="match status" value="1"/>
</dbReference>
<proteinExistence type="predicted"/>
<dbReference type="Pfam" id="PF02801">
    <property type="entry name" value="Ketoacyl-synt_C"/>
    <property type="match status" value="1"/>
</dbReference>
<organism evidence="6 7">
    <name type="scientific">Chitinophaga silvisoli</name>
    <dbReference type="NCBI Taxonomy" id="2291814"/>
    <lineage>
        <taxon>Bacteria</taxon>
        <taxon>Pseudomonadati</taxon>
        <taxon>Bacteroidota</taxon>
        <taxon>Chitinophagia</taxon>
        <taxon>Chitinophagales</taxon>
        <taxon>Chitinophagaceae</taxon>
        <taxon>Chitinophaga</taxon>
    </lineage>
</organism>
<dbReference type="InterPro" id="IPR016039">
    <property type="entry name" value="Thiolase-like"/>
</dbReference>
<name>A0A3E1NZY3_9BACT</name>
<evidence type="ECO:0000259" key="5">
    <source>
        <dbReference type="PROSITE" id="PS52004"/>
    </source>
</evidence>
<dbReference type="InterPro" id="IPR009081">
    <property type="entry name" value="PP-bd_ACP"/>
</dbReference>
<dbReference type="InterPro" id="IPR001227">
    <property type="entry name" value="Ac_transferase_dom_sf"/>
</dbReference>
<dbReference type="SUPFAM" id="SSF51735">
    <property type="entry name" value="NAD(P)-binding Rossmann-fold domains"/>
    <property type="match status" value="2"/>
</dbReference>
<dbReference type="Pfam" id="PF00109">
    <property type="entry name" value="ketoacyl-synt"/>
    <property type="match status" value="1"/>
</dbReference>
<dbReference type="InterPro" id="IPR016035">
    <property type="entry name" value="Acyl_Trfase/lysoPLipase"/>
</dbReference>
<dbReference type="PROSITE" id="PS00606">
    <property type="entry name" value="KS3_1"/>
    <property type="match status" value="1"/>
</dbReference>
<dbReference type="RefSeq" id="WP_116854430.1">
    <property type="nucleotide sequence ID" value="NZ_QTJV01000006.1"/>
</dbReference>
<dbReference type="InterPro" id="IPR014043">
    <property type="entry name" value="Acyl_transferase_dom"/>
</dbReference>
<dbReference type="GO" id="GO:0004312">
    <property type="term" value="F:fatty acid synthase activity"/>
    <property type="evidence" value="ECO:0007669"/>
    <property type="project" value="TreeGrafter"/>
</dbReference>
<dbReference type="Gene3D" id="3.30.70.250">
    <property type="entry name" value="Malonyl-CoA ACP transacylase, ACP-binding"/>
    <property type="match status" value="1"/>
</dbReference>
<dbReference type="SUPFAM" id="SSF47336">
    <property type="entry name" value="ACP-like"/>
    <property type="match status" value="1"/>
</dbReference>
<dbReference type="Gene3D" id="3.40.47.10">
    <property type="match status" value="1"/>
</dbReference>
<evidence type="ECO:0000313" key="6">
    <source>
        <dbReference type="EMBL" id="RFM33507.1"/>
    </source>
</evidence>
<dbReference type="InterPro" id="IPR057326">
    <property type="entry name" value="KR_dom"/>
</dbReference>
<dbReference type="OrthoDB" id="9778690at2"/>
<keyword evidence="3" id="KW-0808">Transferase</keyword>
<dbReference type="PROSITE" id="PS52004">
    <property type="entry name" value="KS3_2"/>
    <property type="match status" value="1"/>
</dbReference>
<evidence type="ECO:0000256" key="1">
    <source>
        <dbReference type="ARBA" id="ARBA00022450"/>
    </source>
</evidence>
<dbReference type="PANTHER" id="PTHR43775">
    <property type="entry name" value="FATTY ACID SYNTHASE"/>
    <property type="match status" value="1"/>
</dbReference>
<dbReference type="InterPro" id="IPR049490">
    <property type="entry name" value="C883_1060-like_KR_N"/>
</dbReference>
<dbReference type="Pfam" id="PF22621">
    <property type="entry name" value="CurL-like_PKS_C"/>
    <property type="match status" value="1"/>
</dbReference>
<evidence type="ECO:0000313" key="7">
    <source>
        <dbReference type="Proteomes" id="UP000261174"/>
    </source>
</evidence>
<dbReference type="SMART" id="SM00827">
    <property type="entry name" value="PKS_AT"/>
    <property type="match status" value="1"/>
</dbReference>
<dbReference type="InterPro" id="IPR036736">
    <property type="entry name" value="ACP-like_sf"/>
</dbReference>
<dbReference type="Gene3D" id="3.30.70.3290">
    <property type="match status" value="1"/>
</dbReference>
<dbReference type="PANTHER" id="PTHR43775:SF51">
    <property type="entry name" value="INACTIVE PHENOLPHTHIOCEROL SYNTHESIS POLYKETIDE SYNTHASE TYPE I PKS1-RELATED"/>
    <property type="match status" value="1"/>
</dbReference>
<dbReference type="InterPro" id="IPR036291">
    <property type="entry name" value="NAD(P)-bd_dom_sf"/>
</dbReference>
<reference evidence="6 7" key="1">
    <citation type="submission" date="2018-08" db="EMBL/GenBank/DDBJ databases">
        <title>Chitinophaga sp. K20C18050901, a novel bacterium isolated from forest soil.</title>
        <authorList>
            <person name="Wang C."/>
        </authorList>
    </citation>
    <scope>NUCLEOTIDE SEQUENCE [LARGE SCALE GENOMIC DNA]</scope>
    <source>
        <strain evidence="6 7">K20C18050901</strain>
    </source>
</reference>
<evidence type="ECO:0000259" key="4">
    <source>
        <dbReference type="PROSITE" id="PS50075"/>
    </source>
</evidence>
<gene>
    <name evidence="6" type="ORF">DXN04_16225</name>
</gene>
<dbReference type="SMART" id="SM00822">
    <property type="entry name" value="PKS_KR"/>
    <property type="match status" value="1"/>
</dbReference>
<dbReference type="EMBL" id="QTJV01000006">
    <property type="protein sequence ID" value="RFM33507.1"/>
    <property type="molecule type" value="Genomic_DNA"/>
</dbReference>
<feature type="domain" description="Ketosynthase family 3 (KS3)" evidence="5">
    <location>
        <begin position="12"/>
        <end position="437"/>
    </location>
</feature>
<dbReference type="InterPro" id="IPR050091">
    <property type="entry name" value="PKS_NRPS_Biosynth_Enz"/>
</dbReference>
<dbReference type="SMART" id="SM00825">
    <property type="entry name" value="PKS_KS"/>
    <property type="match status" value="1"/>
</dbReference>
<dbReference type="Pfam" id="PF21394">
    <property type="entry name" value="Beta-ketacyl_N"/>
    <property type="match status" value="1"/>
</dbReference>
<protein>
    <submittedName>
        <fullName evidence="6">SDR family NAD(P)-dependent oxidoreductase</fullName>
    </submittedName>
</protein>
<dbReference type="SUPFAM" id="SSF53901">
    <property type="entry name" value="Thiolase-like"/>
    <property type="match status" value="1"/>
</dbReference>
<dbReference type="InterPro" id="IPR016036">
    <property type="entry name" value="Malonyl_transacylase_ACP-bd"/>
</dbReference>
<dbReference type="InterPro" id="IPR014030">
    <property type="entry name" value="Ketoacyl_synth_N"/>
</dbReference>
<dbReference type="InterPro" id="IPR013968">
    <property type="entry name" value="PKS_KR"/>
</dbReference>
<dbReference type="CDD" id="cd00833">
    <property type="entry name" value="PKS"/>
    <property type="match status" value="1"/>
</dbReference>
<dbReference type="SUPFAM" id="SSF52151">
    <property type="entry name" value="FabD/lysophospholipase-like"/>
    <property type="match status" value="1"/>
</dbReference>
<keyword evidence="7" id="KW-1185">Reference proteome</keyword>
<evidence type="ECO:0000256" key="2">
    <source>
        <dbReference type="ARBA" id="ARBA00022553"/>
    </source>
</evidence>